<dbReference type="GO" id="GO:0055085">
    <property type="term" value="P:transmembrane transport"/>
    <property type="evidence" value="ECO:0007669"/>
    <property type="project" value="InterPro"/>
</dbReference>
<dbReference type="PANTHER" id="PTHR43386">
    <property type="entry name" value="OLIGOPEPTIDE TRANSPORT SYSTEM PERMEASE PROTEIN APPC"/>
    <property type="match status" value="1"/>
</dbReference>
<dbReference type="PROSITE" id="PS50928">
    <property type="entry name" value="ABC_TM1"/>
    <property type="match status" value="1"/>
</dbReference>
<evidence type="ECO:0000256" key="6">
    <source>
        <dbReference type="ARBA" id="ARBA00023136"/>
    </source>
</evidence>
<evidence type="ECO:0000256" key="1">
    <source>
        <dbReference type="ARBA" id="ARBA00004651"/>
    </source>
</evidence>
<dbReference type="STRING" id="203267.TWT_141"/>
<dbReference type="GO" id="GO:0005886">
    <property type="term" value="C:plasma membrane"/>
    <property type="evidence" value="ECO:0007669"/>
    <property type="project" value="UniProtKB-SubCell"/>
</dbReference>
<gene>
    <name evidence="9" type="primary">dppC</name>
    <name evidence="9" type="ordered locus">TWT_141</name>
</gene>
<feature type="domain" description="ABC transmembrane type-1" evidence="8">
    <location>
        <begin position="115"/>
        <end position="306"/>
    </location>
</feature>
<dbReference type="KEGG" id="twh:TWT_141"/>
<evidence type="ECO:0000256" key="7">
    <source>
        <dbReference type="RuleBase" id="RU363032"/>
    </source>
</evidence>
<dbReference type="HOGENOM" id="CLU_028518_1_4_11"/>
<dbReference type="Proteomes" id="UP000002200">
    <property type="component" value="Chromosome"/>
</dbReference>
<keyword evidence="2 7" id="KW-0813">Transport</keyword>
<dbReference type="PANTHER" id="PTHR43386:SF6">
    <property type="entry name" value="ABC TRANSPORTER PERMEASE PROTEIN"/>
    <property type="match status" value="1"/>
</dbReference>
<keyword evidence="3" id="KW-1003">Cell membrane</keyword>
<dbReference type="Gene3D" id="1.10.3720.10">
    <property type="entry name" value="MetI-like"/>
    <property type="match status" value="1"/>
</dbReference>
<feature type="transmembrane region" description="Helical" evidence="7">
    <location>
        <begin position="154"/>
        <end position="174"/>
    </location>
</feature>
<evidence type="ECO:0000256" key="2">
    <source>
        <dbReference type="ARBA" id="ARBA00022448"/>
    </source>
</evidence>
<dbReference type="OrthoDB" id="9812701at2"/>
<reference evidence="9 10" key="1">
    <citation type="journal article" date="2003" name="Genome Res.">
        <title>Tropheryma whipplei twist: a human pathogenic Actinobacteria with a reduced genome.</title>
        <authorList>
            <person name="Raoult D."/>
            <person name="Ogata H."/>
            <person name="Audic S."/>
            <person name="Robert C."/>
            <person name="Suhre K."/>
            <person name="Drancourt M."/>
            <person name="Claverie J.-M."/>
        </authorList>
    </citation>
    <scope>NUCLEOTIDE SEQUENCE [LARGE SCALE GENOMIC DNA]</scope>
    <source>
        <strain evidence="9 10">Twist</strain>
    </source>
</reference>
<evidence type="ECO:0000313" key="10">
    <source>
        <dbReference type="Proteomes" id="UP000002200"/>
    </source>
</evidence>
<protein>
    <submittedName>
        <fullName evidence="9">Dipeptide transport system permease protein</fullName>
    </submittedName>
</protein>
<dbReference type="GeneID" id="67387922"/>
<feature type="transmembrane region" description="Helical" evidence="7">
    <location>
        <begin position="288"/>
        <end position="309"/>
    </location>
</feature>
<dbReference type="Pfam" id="PF00528">
    <property type="entry name" value="BPD_transp_1"/>
    <property type="match status" value="1"/>
</dbReference>
<dbReference type="AlphaFoldDB" id="Q83N23"/>
<dbReference type="SUPFAM" id="SSF161098">
    <property type="entry name" value="MetI-like"/>
    <property type="match status" value="1"/>
</dbReference>
<name>Q83N23_TROWT</name>
<sequence>MSNNKSLDGYANPVEHYVAPFDEDDFSAPPDTSVGRRASKLRDIWVYLRRRFAFWFSVVVLFTLTLAALFPGLFTRVPPNSDCYLKNSNGGPTGEHILGFTKQGCDVFSRIVHGASTSLSVGLLTLAFALAIGVTIGALAGFFGGWVDAIISRAADIFFVIPFLVAAIVVMSAFSSFRSVFTIALVLAVFGWPGTARLVRSEVYRVKNLEFVLAAHCLGQRKWGILMKHIIPNSLSPIYSLAAISVGYAIISETVLSFLGLGLPSNVMSWGNDIASAQPDLRNNPMTLFWPSLVLSVTVLAFTLLGDVIRKANNPAERSKG</sequence>
<feature type="transmembrane region" description="Helical" evidence="7">
    <location>
        <begin position="180"/>
        <end position="199"/>
    </location>
</feature>
<proteinExistence type="inferred from homology"/>
<evidence type="ECO:0000256" key="3">
    <source>
        <dbReference type="ARBA" id="ARBA00022475"/>
    </source>
</evidence>
<dbReference type="InterPro" id="IPR000515">
    <property type="entry name" value="MetI-like"/>
</dbReference>
<keyword evidence="4 7" id="KW-0812">Transmembrane</keyword>
<accession>Q83N23</accession>
<dbReference type="RefSeq" id="WP_011096111.1">
    <property type="nucleotide sequence ID" value="NC_004572.3"/>
</dbReference>
<feature type="transmembrane region" description="Helical" evidence="7">
    <location>
        <begin position="238"/>
        <end position="263"/>
    </location>
</feature>
<comment type="similarity">
    <text evidence="7">Belongs to the binding-protein-dependent transport system permease family.</text>
</comment>
<dbReference type="EMBL" id="AE014184">
    <property type="protein sequence ID" value="AAO44238.1"/>
    <property type="molecule type" value="Genomic_DNA"/>
</dbReference>
<organism evidence="9 10">
    <name type="scientific">Tropheryma whipplei (strain Twist)</name>
    <name type="common">Whipple's bacillus</name>
    <dbReference type="NCBI Taxonomy" id="203267"/>
    <lineage>
        <taxon>Bacteria</taxon>
        <taxon>Bacillati</taxon>
        <taxon>Actinomycetota</taxon>
        <taxon>Actinomycetes</taxon>
        <taxon>Micrococcales</taxon>
        <taxon>Tropherymataceae</taxon>
        <taxon>Tropheryma</taxon>
    </lineage>
</organism>
<evidence type="ECO:0000256" key="5">
    <source>
        <dbReference type="ARBA" id="ARBA00022989"/>
    </source>
</evidence>
<dbReference type="CDD" id="cd06261">
    <property type="entry name" value="TM_PBP2"/>
    <property type="match status" value="1"/>
</dbReference>
<dbReference type="InterPro" id="IPR035906">
    <property type="entry name" value="MetI-like_sf"/>
</dbReference>
<dbReference type="InterPro" id="IPR050366">
    <property type="entry name" value="BP-dependent_transpt_permease"/>
</dbReference>
<feature type="transmembrane region" description="Helical" evidence="7">
    <location>
        <begin position="52"/>
        <end position="74"/>
    </location>
</feature>
<evidence type="ECO:0000313" key="9">
    <source>
        <dbReference type="EMBL" id="AAO44238.1"/>
    </source>
</evidence>
<keyword evidence="6 7" id="KW-0472">Membrane</keyword>
<evidence type="ECO:0000259" key="8">
    <source>
        <dbReference type="PROSITE" id="PS50928"/>
    </source>
</evidence>
<comment type="subcellular location">
    <subcellularLocation>
        <location evidence="1 7">Cell membrane</location>
        <topology evidence="1 7">Multi-pass membrane protein</topology>
    </subcellularLocation>
</comment>
<keyword evidence="5 7" id="KW-1133">Transmembrane helix</keyword>
<feature type="transmembrane region" description="Helical" evidence="7">
    <location>
        <begin position="123"/>
        <end position="147"/>
    </location>
</feature>
<evidence type="ECO:0000256" key="4">
    <source>
        <dbReference type="ARBA" id="ARBA00022692"/>
    </source>
</evidence>
<dbReference type="eggNOG" id="COG1173">
    <property type="taxonomic scope" value="Bacteria"/>
</dbReference>
<keyword evidence="10" id="KW-1185">Reference proteome</keyword>